<evidence type="ECO:0000256" key="2">
    <source>
        <dbReference type="SAM" id="Phobius"/>
    </source>
</evidence>
<evidence type="ECO:0000256" key="1">
    <source>
        <dbReference type="SAM" id="MobiDB-lite"/>
    </source>
</evidence>
<feature type="transmembrane region" description="Helical" evidence="2">
    <location>
        <begin position="66"/>
        <end position="99"/>
    </location>
</feature>
<keyword evidence="2" id="KW-1133">Transmembrane helix</keyword>
<accession>A0ABW0PNE6</accession>
<feature type="region of interest" description="Disordered" evidence="1">
    <location>
        <begin position="1"/>
        <end position="21"/>
    </location>
</feature>
<evidence type="ECO:0000313" key="3">
    <source>
        <dbReference type="EMBL" id="MFC5514124.1"/>
    </source>
</evidence>
<keyword evidence="2" id="KW-0812">Transmembrane</keyword>
<dbReference type="RefSeq" id="WP_379727606.1">
    <property type="nucleotide sequence ID" value="NZ_JBHSMS010000105.1"/>
</dbReference>
<feature type="transmembrane region" description="Helical" evidence="2">
    <location>
        <begin position="147"/>
        <end position="167"/>
    </location>
</feature>
<feature type="transmembrane region" description="Helical" evidence="2">
    <location>
        <begin position="111"/>
        <end position="135"/>
    </location>
</feature>
<dbReference type="EMBL" id="JBHSMS010000105">
    <property type="protein sequence ID" value="MFC5514124.1"/>
    <property type="molecule type" value="Genomic_DNA"/>
</dbReference>
<protein>
    <recommendedName>
        <fullName evidence="5">Yip1 domain-containing protein</fullName>
    </recommendedName>
</protein>
<name>A0ABW0PNE6_9BURK</name>
<evidence type="ECO:0000313" key="4">
    <source>
        <dbReference type="Proteomes" id="UP001596031"/>
    </source>
</evidence>
<comment type="caution">
    <text evidence="3">The sequence shown here is derived from an EMBL/GenBank/DDBJ whole genome shotgun (WGS) entry which is preliminary data.</text>
</comment>
<feature type="transmembrane region" description="Helical" evidence="2">
    <location>
        <begin position="179"/>
        <end position="198"/>
    </location>
</feature>
<sequence length="202" mass="22576">MSDENYNHGRVNGQTPYGLQSGSQAYMDAMRGVRENEDEQRRLDQIRQNYTSQPVHTSAPSGDPGFALGLIAIVVVVVAWILEYLLKVFGTAVAVVGWASRWGELEMPSMAVAFWYNYVLLVPLKGFSALWAMIVSRGLTDWLIVDVPLAIVAGYVYAVLLMAVWLIVKSWLEKAGIKYAKTVVFLLPGFALGLWYTLKIVW</sequence>
<keyword evidence="2" id="KW-0472">Membrane</keyword>
<keyword evidence="4" id="KW-1185">Reference proteome</keyword>
<evidence type="ECO:0008006" key="5">
    <source>
        <dbReference type="Google" id="ProtNLM"/>
    </source>
</evidence>
<gene>
    <name evidence="3" type="ORF">ACFPOU_23765</name>
</gene>
<proteinExistence type="predicted"/>
<reference evidence="4" key="1">
    <citation type="journal article" date="2019" name="Int. J. Syst. Evol. Microbiol.">
        <title>The Global Catalogue of Microorganisms (GCM) 10K type strain sequencing project: providing services to taxonomists for standard genome sequencing and annotation.</title>
        <authorList>
            <consortium name="The Broad Institute Genomics Platform"/>
            <consortium name="The Broad Institute Genome Sequencing Center for Infectious Disease"/>
            <person name="Wu L."/>
            <person name="Ma J."/>
        </authorList>
    </citation>
    <scope>NUCLEOTIDE SEQUENCE [LARGE SCALE GENOMIC DNA]</scope>
    <source>
        <strain evidence="4">CCUG 38813</strain>
    </source>
</reference>
<organism evidence="3 4">
    <name type="scientific">Massilia jejuensis</name>
    <dbReference type="NCBI Taxonomy" id="648894"/>
    <lineage>
        <taxon>Bacteria</taxon>
        <taxon>Pseudomonadati</taxon>
        <taxon>Pseudomonadota</taxon>
        <taxon>Betaproteobacteria</taxon>
        <taxon>Burkholderiales</taxon>
        <taxon>Oxalobacteraceae</taxon>
        <taxon>Telluria group</taxon>
        <taxon>Massilia</taxon>
    </lineage>
</organism>
<dbReference type="Proteomes" id="UP001596031">
    <property type="component" value="Unassembled WGS sequence"/>
</dbReference>
<feature type="compositionally biased region" description="Polar residues" evidence="1">
    <location>
        <begin position="12"/>
        <end position="21"/>
    </location>
</feature>